<reference evidence="3 4" key="1">
    <citation type="submission" date="2020-01" db="EMBL/GenBank/DDBJ databases">
        <authorList>
            <consortium name="DOE Joint Genome Institute"/>
            <person name="Haridas S."/>
            <person name="Albert R."/>
            <person name="Binder M."/>
            <person name="Bloem J."/>
            <person name="Labutti K."/>
            <person name="Salamov A."/>
            <person name="Andreopoulos B."/>
            <person name="Baker S.E."/>
            <person name="Barry K."/>
            <person name="Bills G."/>
            <person name="Bluhm B.H."/>
            <person name="Cannon C."/>
            <person name="Castanera R."/>
            <person name="Culley D.E."/>
            <person name="Daum C."/>
            <person name="Ezra D."/>
            <person name="Gonzalez J.B."/>
            <person name="Henrissat B."/>
            <person name="Kuo A."/>
            <person name="Liang C."/>
            <person name="Lipzen A."/>
            <person name="Lutzoni F."/>
            <person name="Magnuson J."/>
            <person name="Mondo S."/>
            <person name="Nolan M."/>
            <person name="Ohm R."/>
            <person name="Pangilinan J."/>
            <person name="Park H.-J.H."/>
            <person name="Ramirez L."/>
            <person name="Alfaro M."/>
            <person name="Sun H."/>
            <person name="Tritt A."/>
            <person name="Yoshinaga Y."/>
            <person name="Zwiers L.-H.L."/>
            <person name="Turgeon B.G."/>
            <person name="Goodwin S.B."/>
            <person name="Spatafora J.W."/>
            <person name="Crous P.W."/>
            <person name="Grigoriev I.V."/>
        </authorList>
    </citation>
    <scope>NUCLEOTIDE SEQUENCE [LARGE SCALE GENOMIC DNA]</scope>
    <source>
        <strain evidence="3 4">CBS 611.86</strain>
    </source>
</reference>
<dbReference type="PROSITE" id="PS50011">
    <property type="entry name" value="PROTEIN_KINASE_DOM"/>
    <property type="match status" value="1"/>
</dbReference>
<keyword evidence="3" id="KW-0808">Transferase</keyword>
<dbReference type="EMBL" id="JAADJZ010000020">
    <property type="protein sequence ID" value="KAF2868237.1"/>
    <property type="molecule type" value="Genomic_DNA"/>
</dbReference>
<gene>
    <name evidence="3" type="ORF">BDV95DRAFT_610204</name>
</gene>
<feature type="region of interest" description="Disordered" evidence="1">
    <location>
        <begin position="1"/>
        <end position="22"/>
    </location>
</feature>
<sequence length="392" mass="41740">MPHSSPPQPPPPRTPPPPSILSSFPHSYTYTSYLGSGAEGRVEAWTHHPSGTLIAVKTIAASHSQPDSTNPGAAATATSKTALGPRLPREAAMHLHLPPHASILPLLAFVPSPTAYTLLFPYCPHGDLSTLRSHHNGAFTPSFLLHRLTSASASFWRPIVHRDIKLDNILVAALGPAPDLSSVTIKLGDFGLAAFYDGDADVDEASLMPPGWGTPSQWPPEQTLAARAATLAGDVWAVGSVVHDLAHGFPPIVDPAVTRQAWGAAHCGDKGDEDEEEPISGYSAWSEARKQYYWAAVTPRRVLRIDGVASSGLDACVRMALRGGRRERVEAGGLKRVVEEAYAGLLFEELRGESEAVEREMRGGSGGGSGSGSDGEDDDDDEVVDDYNYGCY</sequence>
<feature type="compositionally biased region" description="Gly residues" evidence="1">
    <location>
        <begin position="363"/>
        <end position="373"/>
    </location>
</feature>
<dbReference type="Pfam" id="PF00069">
    <property type="entry name" value="Pkinase"/>
    <property type="match status" value="1"/>
</dbReference>
<feature type="region of interest" description="Disordered" evidence="1">
    <location>
        <begin position="355"/>
        <end position="392"/>
    </location>
</feature>
<dbReference type="OrthoDB" id="310217at2759"/>
<evidence type="ECO:0000313" key="3">
    <source>
        <dbReference type="EMBL" id="KAF2868237.1"/>
    </source>
</evidence>
<dbReference type="SMART" id="SM00220">
    <property type="entry name" value="S_TKc"/>
    <property type="match status" value="1"/>
</dbReference>
<dbReference type="PANTHER" id="PTHR24347">
    <property type="entry name" value="SERINE/THREONINE-PROTEIN KINASE"/>
    <property type="match status" value="1"/>
</dbReference>
<dbReference type="InterPro" id="IPR000719">
    <property type="entry name" value="Prot_kinase_dom"/>
</dbReference>
<feature type="domain" description="Protein kinase" evidence="2">
    <location>
        <begin position="28"/>
        <end position="343"/>
    </location>
</feature>
<dbReference type="GO" id="GO:0005524">
    <property type="term" value="F:ATP binding"/>
    <property type="evidence" value="ECO:0007669"/>
    <property type="project" value="InterPro"/>
</dbReference>
<dbReference type="InterPro" id="IPR008271">
    <property type="entry name" value="Ser/Thr_kinase_AS"/>
</dbReference>
<organism evidence="3 4">
    <name type="scientific">Massariosphaeria phaeospora</name>
    <dbReference type="NCBI Taxonomy" id="100035"/>
    <lineage>
        <taxon>Eukaryota</taxon>
        <taxon>Fungi</taxon>
        <taxon>Dikarya</taxon>
        <taxon>Ascomycota</taxon>
        <taxon>Pezizomycotina</taxon>
        <taxon>Dothideomycetes</taxon>
        <taxon>Pleosporomycetidae</taxon>
        <taxon>Pleosporales</taxon>
        <taxon>Pleosporales incertae sedis</taxon>
        <taxon>Massariosphaeria</taxon>
    </lineage>
</organism>
<feature type="compositionally biased region" description="Acidic residues" evidence="1">
    <location>
        <begin position="374"/>
        <end position="385"/>
    </location>
</feature>
<accession>A0A7C8I1E0</accession>
<proteinExistence type="predicted"/>
<dbReference type="GO" id="GO:0004672">
    <property type="term" value="F:protein kinase activity"/>
    <property type="evidence" value="ECO:0007669"/>
    <property type="project" value="InterPro"/>
</dbReference>
<dbReference type="SUPFAM" id="SSF56112">
    <property type="entry name" value="Protein kinase-like (PK-like)"/>
    <property type="match status" value="1"/>
</dbReference>
<keyword evidence="3" id="KW-0418">Kinase</keyword>
<evidence type="ECO:0000259" key="2">
    <source>
        <dbReference type="PROSITE" id="PS50011"/>
    </source>
</evidence>
<dbReference type="Gene3D" id="3.30.200.20">
    <property type="entry name" value="Phosphorylase Kinase, domain 1"/>
    <property type="match status" value="1"/>
</dbReference>
<dbReference type="CDD" id="cd00180">
    <property type="entry name" value="PKc"/>
    <property type="match status" value="1"/>
</dbReference>
<evidence type="ECO:0000313" key="4">
    <source>
        <dbReference type="Proteomes" id="UP000481861"/>
    </source>
</evidence>
<dbReference type="AlphaFoldDB" id="A0A7C8I1E0"/>
<dbReference type="Proteomes" id="UP000481861">
    <property type="component" value="Unassembled WGS sequence"/>
</dbReference>
<keyword evidence="4" id="KW-1185">Reference proteome</keyword>
<dbReference type="InterPro" id="IPR011009">
    <property type="entry name" value="Kinase-like_dom_sf"/>
</dbReference>
<dbReference type="PROSITE" id="PS00108">
    <property type="entry name" value="PROTEIN_KINASE_ST"/>
    <property type="match status" value="1"/>
</dbReference>
<comment type="caution">
    <text evidence="3">The sequence shown here is derived from an EMBL/GenBank/DDBJ whole genome shotgun (WGS) entry which is preliminary data.</text>
</comment>
<dbReference type="Gene3D" id="1.10.510.10">
    <property type="entry name" value="Transferase(Phosphotransferase) domain 1"/>
    <property type="match status" value="1"/>
</dbReference>
<protein>
    <submittedName>
        <fullName evidence="3">Kinase-like domain-containing protein</fullName>
    </submittedName>
</protein>
<name>A0A7C8I1E0_9PLEO</name>
<feature type="compositionally biased region" description="Pro residues" evidence="1">
    <location>
        <begin position="1"/>
        <end position="19"/>
    </location>
</feature>
<evidence type="ECO:0000256" key="1">
    <source>
        <dbReference type="SAM" id="MobiDB-lite"/>
    </source>
</evidence>